<evidence type="ECO:0000313" key="17">
    <source>
        <dbReference type="Proteomes" id="UP000694396"/>
    </source>
</evidence>
<dbReference type="GO" id="GO:0001786">
    <property type="term" value="F:phosphatidylserine binding"/>
    <property type="evidence" value="ECO:0007669"/>
    <property type="project" value="TreeGrafter"/>
</dbReference>
<dbReference type="InterPro" id="IPR035892">
    <property type="entry name" value="C2_domain_sf"/>
</dbReference>
<evidence type="ECO:0000256" key="5">
    <source>
        <dbReference type="ARBA" id="ARBA00022737"/>
    </source>
</evidence>
<protein>
    <recommendedName>
        <fullName evidence="12">Synaptotagmin-12</fullName>
    </recommendedName>
    <alternativeName>
        <fullName evidence="13">Synaptotagmin XII</fullName>
    </alternativeName>
</protein>
<reference evidence="16" key="1">
    <citation type="submission" date="2025-08" db="UniProtKB">
        <authorList>
            <consortium name="Ensembl"/>
        </authorList>
    </citation>
    <scope>IDENTIFICATION</scope>
</reference>
<dbReference type="Pfam" id="PF00168">
    <property type="entry name" value="C2"/>
    <property type="match status" value="2"/>
</dbReference>
<keyword evidence="9" id="KW-0968">Cytoplasmic vesicle</keyword>
<comment type="subcellular location">
    <subcellularLocation>
        <location evidence="1">Cytoplasmic vesicle</location>
        <location evidence="1">Secretory vesicle</location>
        <location evidence="1">Synaptic vesicle membrane</location>
        <topology evidence="1">Single-pass membrane protein</topology>
    </subcellularLocation>
</comment>
<comment type="function">
    <text evidence="10">Synaptic vesicle phosphoprotein that enhances spontaneous neurotransmitter release but does not effect induced neurotransmitter release. Unlike other synaptotagmins, it does not bind Ca(2+) or phospholipids. Essential for mossy-fiber long-term potentiation in the hippocampus.</text>
</comment>
<evidence type="ECO:0000256" key="14">
    <source>
        <dbReference type="SAM" id="MobiDB-lite"/>
    </source>
</evidence>
<sequence length="559" mass="61025">MGLAPSAGARPHERLGNCRKISAGKAAKGLEGSWRGDVHTQRGWECCLFKGSRGKSSSSAPSRGFLSLLQRLPVAERLQRVCSAPGRGAEARSDGGGAVMEHPCWKIARHSIFEFFPFILTLCLAHSRLSRSQGAFAMDTGHVSRSRFSAASSPPRWEIGLYAAGALALLGIAAINLWKLWRSGSYPAPSPFPNYDYRYLEQKYGAACPDIRNKRGLAPGSQRAPGRSSSSRKSSLRAEDNLESIQELGSLELMGRDLGLAHYGPLRKSISADSLNSISSIGNNFGQDFTVGQVEVSMEYDGRAAALHVTLLQGKDLLEKEDARFESCFMRISLLPAEQIVGISRIQRSAYSVAFDERFSVPLDPAALEENSLRFSVFGIDEDERSVSTGVAELKLSDLDLATRPFNAWLYLQDTNKAVDTVGEILLSLSYLPTAERLTVVVVKAKNLVWSNGKVTADPFVKVYLLQDGRKISKKKTAVKRGDTNPVFNEAMIFSVPAIVLQELSLRVTVAESGEDGRGDNTGHVLIGPAASGMGTTHWNQMLATLRKPVSMWHPLRRN</sequence>
<keyword evidence="5" id="KW-0677">Repeat</keyword>
<comment type="similarity">
    <text evidence="2">Belongs to the synaptotagmin family.</text>
</comment>
<evidence type="ECO:0000256" key="9">
    <source>
        <dbReference type="ARBA" id="ARBA00023329"/>
    </source>
</evidence>
<dbReference type="GO" id="GO:0048488">
    <property type="term" value="P:synaptic vesicle endocytosis"/>
    <property type="evidence" value="ECO:0007669"/>
    <property type="project" value="TreeGrafter"/>
</dbReference>
<feature type="region of interest" description="Disordered" evidence="14">
    <location>
        <begin position="215"/>
        <end position="239"/>
    </location>
</feature>
<evidence type="ECO:0000256" key="11">
    <source>
        <dbReference type="ARBA" id="ARBA00064535"/>
    </source>
</evidence>
<evidence type="ECO:0000256" key="4">
    <source>
        <dbReference type="ARBA" id="ARBA00022692"/>
    </source>
</evidence>
<evidence type="ECO:0000313" key="16">
    <source>
        <dbReference type="Ensembl" id="ENSCRFP00000001399.1"/>
    </source>
</evidence>
<dbReference type="PANTHER" id="PTHR10024:SF252">
    <property type="entry name" value="SYNAPTOTAGMIN-12"/>
    <property type="match status" value="1"/>
</dbReference>
<keyword evidence="6" id="KW-1133">Transmembrane helix</keyword>
<dbReference type="InterPro" id="IPR030537">
    <property type="entry name" value="Syt12_C2B"/>
</dbReference>
<dbReference type="GO" id="GO:0048791">
    <property type="term" value="P:calcium ion-regulated exocytosis of neurotransmitter"/>
    <property type="evidence" value="ECO:0007669"/>
    <property type="project" value="TreeGrafter"/>
</dbReference>
<dbReference type="CDD" id="cd08406">
    <property type="entry name" value="C2B_Synaptotagmin-12"/>
    <property type="match status" value="1"/>
</dbReference>
<keyword evidence="7" id="KW-0770">Synapse</keyword>
<evidence type="ECO:0000256" key="8">
    <source>
        <dbReference type="ARBA" id="ARBA00023136"/>
    </source>
</evidence>
<dbReference type="GO" id="GO:0030276">
    <property type="term" value="F:clathrin binding"/>
    <property type="evidence" value="ECO:0007669"/>
    <property type="project" value="TreeGrafter"/>
</dbReference>
<evidence type="ECO:0000256" key="3">
    <source>
        <dbReference type="ARBA" id="ARBA00022553"/>
    </source>
</evidence>
<evidence type="ECO:0000256" key="6">
    <source>
        <dbReference type="ARBA" id="ARBA00022989"/>
    </source>
</evidence>
<keyword evidence="3" id="KW-0597">Phosphoprotein</keyword>
<evidence type="ECO:0000259" key="15">
    <source>
        <dbReference type="PROSITE" id="PS50004"/>
    </source>
</evidence>
<proteinExistence type="inferred from homology"/>
<dbReference type="SMART" id="SM00239">
    <property type="entry name" value="C2"/>
    <property type="match status" value="2"/>
</dbReference>
<accession>A0A8C3QF11</accession>
<keyword evidence="17" id="KW-1185">Reference proteome</keyword>
<keyword evidence="8" id="KW-0472">Membrane</keyword>
<dbReference type="GO" id="GO:0005509">
    <property type="term" value="F:calcium ion binding"/>
    <property type="evidence" value="ECO:0007669"/>
    <property type="project" value="TreeGrafter"/>
</dbReference>
<dbReference type="GO" id="GO:0000149">
    <property type="term" value="F:SNARE binding"/>
    <property type="evidence" value="ECO:0007669"/>
    <property type="project" value="TreeGrafter"/>
</dbReference>
<feature type="domain" description="C2" evidence="15">
    <location>
        <begin position="421"/>
        <end position="554"/>
    </location>
</feature>
<dbReference type="Ensembl" id="ENSCRFT00000001466.1">
    <property type="protein sequence ID" value="ENSCRFP00000001399.1"/>
    <property type="gene ID" value="ENSCRFG00000001188.1"/>
</dbReference>
<evidence type="ECO:0000256" key="1">
    <source>
        <dbReference type="ARBA" id="ARBA00004254"/>
    </source>
</evidence>
<evidence type="ECO:0000256" key="12">
    <source>
        <dbReference type="ARBA" id="ARBA00067732"/>
    </source>
</evidence>
<dbReference type="PROSITE" id="PS50004">
    <property type="entry name" value="C2"/>
    <property type="match status" value="2"/>
</dbReference>
<dbReference type="GO" id="GO:0005886">
    <property type="term" value="C:plasma membrane"/>
    <property type="evidence" value="ECO:0007669"/>
    <property type="project" value="TreeGrafter"/>
</dbReference>
<dbReference type="AlphaFoldDB" id="A0A8C3QF11"/>
<dbReference type="InterPro" id="IPR000008">
    <property type="entry name" value="C2_dom"/>
</dbReference>
<evidence type="ECO:0000256" key="2">
    <source>
        <dbReference type="ARBA" id="ARBA00006996"/>
    </source>
</evidence>
<comment type="subunit">
    <text evidence="11">Homodimer. Can also form heterodimers. Interacts with SYT1.</text>
</comment>
<name>A0A8C3QF11_9PASS</name>
<evidence type="ECO:0000256" key="13">
    <source>
        <dbReference type="ARBA" id="ARBA00081192"/>
    </source>
</evidence>
<dbReference type="FunFam" id="2.60.40.150:FF:000080">
    <property type="entry name" value="Putative synaptotagmin-12"/>
    <property type="match status" value="1"/>
</dbReference>
<feature type="domain" description="C2" evidence="15">
    <location>
        <begin position="290"/>
        <end position="410"/>
    </location>
</feature>
<dbReference type="Gene3D" id="2.60.40.150">
    <property type="entry name" value="C2 domain"/>
    <property type="match status" value="2"/>
</dbReference>
<dbReference type="FunFam" id="2.60.40.150:FF:000129">
    <property type="entry name" value="Synaptotagmin 12"/>
    <property type="match status" value="1"/>
</dbReference>
<dbReference type="Proteomes" id="UP000694396">
    <property type="component" value="Unplaced"/>
</dbReference>
<dbReference type="PANTHER" id="PTHR10024">
    <property type="entry name" value="SYNAPTOTAGMIN"/>
    <property type="match status" value="1"/>
</dbReference>
<dbReference type="SUPFAM" id="SSF49562">
    <property type="entry name" value="C2 domain (Calcium/lipid-binding domain, CaLB)"/>
    <property type="match status" value="2"/>
</dbReference>
<dbReference type="GO" id="GO:0030672">
    <property type="term" value="C:synaptic vesicle membrane"/>
    <property type="evidence" value="ECO:0007669"/>
    <property type="project" value="UniProtKB-SubCell"/>
</dbReference>
<keyword evidence="4" id="KW-0812">Transmembrane</keyword>
<evidence type="ECO:0000256" key="10">
    <source>
        <dbReference type="ARBA" id="ARBA00056186"/>
    </source>
</evidence>
<dbReference type="GO" id="GO:0005544">
    <property type="term" value="F:calcium-dependent phospholipid binding"/>
    <property type="evidence" value="ECO:0007669"/>
    <property type="project" value="TreeGrafter"/>
</dbReference>
<reference evidence="16" key="2">
    <citation type="submission" date="2025-09" db="UniProtKB">
        <authorList>
            <consortium name="Ensembl"/>
        </authorList>
    </citation>
    <scope>IDENTIFICATION</scope>
</reference>
<organism evidence="16 17">
    <name type="scientific">Cyanoderma ruficeps</name>
    <name type="common">rufous-capped babbler</name>
    <dbReference type="NCBI Taxonomy" id="181631"/>
    <lineage>
        <taxon>Eukaryota</taxon>
        <taxon>Metazoa</taxon>
        <taxon>Chordata</taxon>
        <taxon>Craniata</taxon>
        <taxon>Vertebrata</taxon>
        <taxon>Euteleostomi</taxon>
        <taxon>Archelosauria</taxon>
        <taxon>Archosauria</taxon>
        <taxon>Dinosauria</taxon>
        <taxon>Saurischia</taxon>
        <taxon>Theropoda</taxon>
        <taxon>Coelurosauria</taxon>
        <taxon>Aves</taxon>
        <taxon>Neognathae</taxon>
        <taxon>Neoaves</taxon>
        <taxon>Telluraves</taxon>
        <taxon>Australaves</taxon>
        <taxon>Passeriformes</taxon>
        <taxon>Sylvioidea</taxon>
        <taxon>Timaliidae</taxon>
        <taxon>Cyanoderma</taxon>
    </lineage>
</organism>
<evidence type="ECO:0000256" key="7">
    <source>
        <dbReference type="ARBA" id="ARBA00023018"/>
    </source>
</evidence>